<feature type="transmembrane region" description="Helical" evidence="5">
    <location>
        <begin position="109"/>
        <end position="130"/>
    </location>
</feature>
<feature type="transmembrane region" description="Helical" evidence="5">
    <location>
        <begin position="82"/>
        <end position="103"/>
    </location>
</feature>
<keyword evidence="4 5" id="KW-0472">Membrane</keyword>
<feature type="transmembrane region" description="Helical" evidence="5">
    <location>
        <begin position="20"/>
        <end position="38"/>
    </location>
</feature>
<dbReference type="Pfam" id="PF04138">
    <property type="entry name" value="GtrA_DPMS_TM"/>
    <property type="match status" value="1"/>
</dbReference>
<dbReference type="InterPro" id="IPR007267">
    <property type="entry name" value="GtrA_DPMS_TM"/>
</dbReference>
<dbReference type="OrthoDB" id="5184077at2"/>
<gene>
    <name evidence="7" type="ORF">FHU33_3645</name>
</gene>
<keyword evidence="8" id="KW-1185">Reference proteome</keyword>
<feature type="domain" description="GtrA/DPMS transmembrane" evidence="6">
    <location>
        <begin position="19"/>
        <end position="134"/>
    </location>
</feature>
<keyword evidence="2 5" id="KW-0812">Transmembrane</keyword>
<evidence type="ECO:0000313" key="8">
    <source>
        <dbReference type="Proteomes" id="UP000319865"/>
    </source>
</evidence>
<sequence>MTGLPALLRSDAGRPQLLRFAAVGGVSNLVYLALFAALHGLGAQPANLAAALTSTVLSNDLHRRLTFHADERVTWSTAQWRGGLLALAGIVTTAVALAVLDAAAGTPGLWVQAAVIGAVNGTVGLVRFLALRRWFRPR</sequence>
<organism evidence="7 8">
    <name type="scientific">Blastococcus colisei</name>
    <dbReference type="NCBI Taxonomy" id="1564162"/>
    <lineage>
        <taxon>Bacteria</taxon>
        <taxon>Bacillati</taxon>
        <taxon>Actinomycetota</taxon>
        <taxon>Actinomycetes</taxon>
        <taxon>Geodermatophilales</taxon>
        <taxon>Geodermatophilaceae</taxon>
        <taxon>Blastococcus</taxon>
    </lineage>
</organism>
<evidence type="ECO:0000256" key="1">
    <source>
        <dbReference type="ARBA" id="ARBA00004141"/>
    </source>
</evidence>
<evidence type="ECO:0000256" key="3">
    <source>
        <dbReference type="ARBA" id="ARBA00022989"/>
    </source>
</evidence>
<accession>A0A543PJA7</accession>
<dbReference type="EMBL" id="VFQE01000001">
    <property type="protein sequence ID" value="TQN44154.1"/>
    <property type="molecule type" value="Genomic_DNA"/>
</dbReference>
<comment type="caution">
    <text evidence="7">The sequence shown here is derived from an EMBL/GenBank/DDBJ whole genome shotgun (WGS) entry which is preliminary data.</text>
</comment>
<evidence type="ECO:0000256" key="2">
    <source>
        <dbReference type="ARBA" id="ARBA00022692"/>
    </source>
</evidence>
<evidence type="ECO:0000259" key="6">
    <source>
        <dbReference type="Pfam" id="PF04138"/>
    </source>
</evidence>
<evidence type="ECO:0000256" key="5">
    <source>
        <dbReference type="SAM" id="Phobius"/>
    </source>
</evidence>
<reference evidence="7 8" key="1">
    <citation type="submission" date="2019-06" db="EMBL/GenBank/DDBJ databases">
        <title>Sequencing the genomes of 1000 actinobacteria strains.</title>
        <authorList>
            <person name="Klenk H.-P."/>
        </authorList>
    </citation>
    <scope>NUCLEOTIDE SEQUENCE [LARGE SCALE GENOMIC DNA]</scope>
    <source>
        <strain evidence="7 8">DSM 46837</strain>
    </source>
</reference>
<dbReference type="AlphaFoldDB" id="A0A543PJA7"/>
<evidence type="ECO:0000313" key="7">
    <source>
        <dbReference type="EMBL" id="TQN44154.1"/>
    </source>
</evidence>
<dbReference type="RefSeq" id="WP_142026575.1">
    <property type="nucleotide sequence ID" value="NZ_VFQE01000001.1"/>
</dbReference>
<dbReference type="GO" id="GO:0016020">
    <property type="term" value="C:membrane"/>
    <property type="evidence" value="ECO:0007669"/>
    <property type="project" value="UniProtKB-SubCell"/>
</dbReference>
<dbReference type="GO" id="GO:0000271">
    <property type="term" value="P:polysaccharide biosynthetic process"/>
    <property type="evidence" value="ECO:0007669"/>
    <property type="project" value="InterPro"/>
</dbReference>
<name>A0A543PJA7_9ACTN</name>
<proteinExistence type="predicted"/>
<protein>
    <submittedName>
        <fullName evidence="7">Putative flippase GtrA</fullName>
    </submittedName>
</protein>
<comment type="subcellular location">
    <subcellularLocation>
        <location evidence="1">Membrane</location>
        <topology evidence="1">Multi-pass membrane protein</topology>
    </subcellularLocation>
</comment>
<evidence type="ECO:0000256" key="4">
    <source>
        <dbReference type="ARBA" id="ARBA00023136"/>
    </source>
</evidence>
<keyword evidence="3 5" id="KW-1133">Transmembrane helix</keyword>
<dbReference type="Proteomes" id="UP000319865">
    <property type="component" value="Unassembled WGS sequence"/>
</dbReference>